<evidence type="ECO:0000313" key="9">
    <source>
        <dbReference type="Proteomes" id="UP000749646"/>
    </source>
</evidence>
<feature type="transmembrane region" description="Helical" evidence="5">
    <location>
        <begin position="283"/>
        <end position="305"/>
    </location>
</feature>
<keyword evidence="6" id="KW-0732">Signal</keyword>
<dbReference type="InterPro" id="IPR053247">
    <property type="entry name" value="GPCR_GPR1/git3-like"/>
</dbReference>
<evidence type="ECO:0000256" key="6">
    <source>
        <dbReference type="SAM" id="SignalP"/>
    </source>
</evidence>
<dbReference type="EMBL" id="JAAAHW010004149">
    <property type="protein sequence ID" value="KAF9978021.1"/>
    <property type="molecule type" value="Genomic_DNA"/>
</dbReference>
<evidence type="ECO:0000256" key="1">
    <source>
        <dbReference type="ARBA" id="ARBA00004141"/>
    </source>
</evidence>
<feature type="signal peptide" evidence="6">
    <location>
        <begin position="1"/>
        <end position="24"/>
    </location>
</feature>
<dbReference type="GO" id="GO:0007166">
    <property type="term" value="P:cell surface receptor signaling pathway"/>
    <property type="evidence" value="ECO:0007669"/>
    <property type="project" value="InterPro"/>
</dbReference>
<feature type="transmembrane region" description="Helical" evidence="5">
    <location>
        <begin position="421"/>
        <end position="442"/>
    </location>
</feature>
<dbReference type="PANTHER" id="PTHR42058:SF1">
    <property type="entry name" value="G-PROTEIN COUPLED RECEPTORS FAMILY 2 PROFILE 2 DOMAIN-CONTAINING PROTEIN"/>
    <property type="match status" value="1"/>
</dbReference>
<comment type="caution">
    <text evidence="8">The sequence shown here is derived from an EMBL/GenBank/DDBJ whole genome shotgun (WGS) entry which is preliminary data.</text>
</comment>
<dbReference type="Gene3D" id="1.20.1070.10">
    <property type="entry name" value="Rhodopsin 7-helix transmembrane proteins"/>
    <property type="match status" value="1"/>
</dbReference>
<evidence type="ECO:0000313" key="8">
    <source>
        <dbReference type="EMBL" id="KAF9978021.1"/>
    </source>
</evidence>
<evidence type="ECO:0000256" key="2">
    <source>
        <dbReference type="ARBA" id="ARBA00022692"/>
    </source>
</evidence>
<gene>
    <name evidence="8" type="ORF">BGZ65_007156</name>
</gene>
<keyword evidence="4 5" id="KW-0472">Membrane</keyword>
<dbReference type="GO" id="GO:0004888">
    <property type="term" value="F:transmembrane signaling receptor activity"/>
    <property type="evidence" value="ECO:0007669"/>
    <property type="project" value="InterPro"/>
</dbReference>
<feature type="transmembrane region" description="Helical" evidence="5">
    <location>
        <begin position="207"/>
        <end position="225"/>
    </location>
</feature>
<keyword evidence="2 5" id="KW-0812">Transmembrane</keyword>
<feature type="domain" description="G-protein coupled receptors family 2 profile 2" evidence="7">
    <location>
        <begin position="200"/>
        <end position="385"/>
    </location>
</feature>
<feature type="chain" id="PRO_5040376687" description="G-protein coupled receptors family 2 profile 2 domain-containing protein" evidence="6">
    <location>
        <begin position="25"/>
        <end position="543"/>
    </location>
</feature>
<proteinExistence type="predicted"/>
<comment type="subcellular location">
    <subcellularLocation>
        <location evidence="1">Membrane</location>
        <topology evidence="1">Multi-pass membrane protein</topology>
    </subcellularLocation>
</comment>
<reference evidence="8" key="1">
    <citation type="journal article" date="2020" name="Fungal Divers.">
        <title>Resolving the Mortierellaceae phylogeny through synthesis of multi-gene phylogenetics and phylogenomics.</title>
        <authorList>
            <person name="Vandepol N."/>
            <person name="Liber J."/>
            <person name="Desiro A."/>
            <person name="Na H."/>
            <person name="Kennedy M."/>
            <person name="Barry K."/>
            <person name="Grigoriev I.V."/>
            <person name="Miller A.N."/>
            <person name="O'Donnell K."/>
            <person name="Stajich J.E."/>
            <person name="Bonito G."/>
        </authorList>
    </citation>
    <scope>NUCLEOTIDE SEQUENCE</scope>
    <source>
        <strain evidence="8">MES-2147</strain>
    </source>
</reference>
<accession>A0A9P6JKK0</accession>
<evidence type="ECO:0000256" key="5">
    <source>
        <dbReference type="SAM" id="Phobius"/>
    </source>
</evidence>
<dbReference type="PROSITE" id="PS50261">
    <property type="entry name" value="G_PROTEIN_RECEP_F2_4"/>
    <property type="match status" value="1"/>
</dbReference>
<feature type="transmembrane region" description="Helical" evidence="5">
    <location>
        <begin position="317"/>
        <end position="339"/>
    </location>
</feature>
<dbReference type="InterPro" id="IPR017981">
    <property type="entry name" value="GPCR_2-like_7TM"/>
</dbReference>
<dbReference type="AlphaFoldDB" id="A0A9P6JKK0"/>
<organism evidence="8 9">
    <name type="scientific">Modicella reniformis</name>
    <dbReference type="NCBI Taxonomy" id="1440133"/>
    <lineage>
        <taxon>Eukaryota</taxon>
        <taxon>Fungi</taxon>
        <taxon>Fungi incertae sedis</taxon>
        <taxon>Mucoromycota</taxon>
        <taxon>Mortierellomycotina</taxon>
        <taxon>Mortierellomycetes</taxon>
        <taxon>Mortierellales</taxon>
        <taxon>Mortierellaceae</taxon>
        <taxon>Modicella</taxon>
    </lineage>
</organism>
<dbReference type="PANTHER" id="PTHR42058">
    <property type="entry name" value="G_PROTEIN_RECEP_F2_4 DOMAIN-CONTAINING PROTEIN"/>
    <property type="match status" value="1"/>
</dbReference>
<dbReference type="GO" id="GO:0016020">
    <property type="term" value="C:membrane"/>
    <property type="evidence" value="ECO:0007669"/>
    <property type="project" value="UniProtKB-SubCell"/>
</dbReference>
<feature type="transmembrane region" description="Helical" evidence="5">
    <location>
        <begin position="234"/>
        <end position="255"/>
    </location>
</feature>
<name>A0A9P6JKK0_9FUNG</name>
<protein>
    <recommendedName>
        <fullName evidence="7">G-protein coupled receptors family 2 profile 2 domain-containing protein</fullName>
    </recommendedName>
</protein>
<dbReference type="OrthoDB" id="26203at2759"/>
<sequence>MLYLLTKATTLATLALGFLVTTEALGTAENYTDTGTLCKDYVDYPVWMAPGTNVTIVENGLIQKGFNPAILKLIPAACLEPLMQYACSTSFPKVEPAPTPAGKGALIPQCDGVIPGTVEAIPTSGVLFQPDGACNAVKSISGGTGGNAGNKTTTCTSPFIEDTNEGPGGSSTNPRYCMGGCCLPCPAQYSLYRTGALETGFRITNTMRAISMVFSFLLMVSYIFLPDKRSHPSALILFFSICVFIFSAVVIFPLADTRAMQCVGPINPSTQQNNLKCAIQGGLLIFASVATCAWCAALILNLHLHTVWNSAWFSKKYWLLHTLCWGFAIAVTSVALGSGEVKWEYATLCLISQEKSSQMFFYPLAAMIFPAFLVHVATFVHIARISAQAGVDSETISRSTLSAGAAAVISHRRHVMMAIKIQWRAAVMAIVSILCVMFYWLFYFLQLNKIKPETLEPYIGDFVGCIVQGNSHNACADQLAPHLPPYGLMIAAEFLVSTIGTLNFIVFFRSALMHEWKDWFNSVRYLFGGKGRQRKEQDQFFVI</sequence>
<dbReference type="Proteomes" id="UP000749646">
    <property type="component" value="Unassembled WGS sequence"/>
</dbReference>
<keyword evidence="9" id="KW-1185">Reference proteome</keyword>
<evidence type="ECO:0000256" key="4">
    <source>
        <dbReference type="ARBA" id="ARBA00023136"/>
    </source>
</evidence>
<evidence type="ECO:0000259" key="7">
    <source>
        <dbReference type="PROSITE" id="PS50261"/>
    </source>
</evidence>
<feature type="transmembrane region" description="Helical" evidence="5">
    <location>
        <begin position="359"/>
        <end position="380"/>
    </location>
</feature>
<keyword evidence="3 5" id="KW-1133">Transmembrane helix</keyword>
<evidence type="ECO:0000256" key="3">
    <source>
        <dbReference type="ARBA" id="ARBA00022989"/>
    </source>
</evidence>
<feature type="transmembrane region" description="Helical" evidence="5">
    <location>
        <begin position="486"/>
        <end position="508"/>
    </location>
</feature>